<dbReference type="InterPro" id="IPR038673">
    <property type="entry name" value="OprB_sf"/>
</dbReference>
<dbReference type="GO" id="GO:0015288">
    <property type="term" value="F:porin activity"/>
    <property type="evidence" value="ECO:0007669"/>
    <property type="project" value="InterPro"/>
</dbReference>
<dbReference type="Gene3D" id="2.40.160.180">
    <property type="entry name" value="Carbohydrate-selective porin OprB"/>
    <property type="match status" value="1"/>
</dbReference>
<dbReference type="EMBL" id="QKZK01000033">
    <property type="protein sequence ID" value="PZX12220.1"/>
    <property type="molecule type" value="Genomic_DNA"/>
</dbReference>
<dbReference type="AlphaFoldDB" id="A0A2W7MWR1"/>
<feature type="signal peptide" evidence="2">
    <location>
        <begin position="1"/>
        <end position="19"/>
    </location>
</feature>
<dbReference type="RefSeq" id="WP_111446756.1">
    <property type="nucleotide sequence ID" value="NZ_QKZK01000033.1"/>
</dbReference>
<dbReference type="Pfam" id="PF04966">
    <property type="entry name" value="OprB"/>
    <property type="match status" value="1"/>
</dbReference>
<protein>
    <submittedName>
        <fullName evidence="3">Porin</fullName>
    </submittedName>
</protein>
<dbReference type="InterPro" id="IPR007049">
    <property type="entry name" value="Carb-sel_porin_OprB"/>
</dbReference>
<dbReference type="OrthoDB" id="545475at2"/>
<accession>A0A2W7MWR1</accession>
<comment type="similarity">
    <text evidence="1 2">Belongs to the OprB family.</text>
</comment>
<dbReference type="PANTHER" id="PTHR37944:SF1">
    <property type="entry name" value="PORIN B"/>
    <property type="match status" value="1"/>
</dbReference>
<sequence>MKYLYLSMYGVMICHLLQAQETTTAEWIEQPQSFITEGNYTGDLFVNARGGIRTGSGYLGMANLFASFDTQAARWWKGGLMMIHGAATHGDTPTASYIGDMQTASNIEAGNHTYIQELWYKQIWGNTEWTVGVQDLNVDFVVSETAGLFINSSLGIPSLMSYNVPMPIFPLTTLGVTGKWQINESVTWQGGVFDGNPTSWDENAHNLRWDVNANDGCLIITELHRQSTLHRLTGTYKVGAFYHTGINERNAENGNLATLFDNDYGIYLIADQTVWHQPATQRTLNLFIQSGICPGNIGNHHYYVGGGITMNGLLNNGTDELGVAIAHAGLKNHTAHHETTIEISYRYPLHDRLFIQPDVQYIVNPAGTSDKLANALVMFIRTGIAF</sequence>
<reference evidence="3 4" key="1">
    <citation type="submission" date="2018-06" db="EMBL/GenBank/DDBJ databases">
        <title>Genomic Encyclopedia of Archaeal and Bacterial Type Strains, Phase II (KMG-II): from individual species to whole genera.</title>
        <authorList>
            <person name="Goeker M."/>
        </authorList>
    </citation>
    <scope>NUCLEOTIDE SEQUENCE [LARGE SCALE GENOMIC DNA]</scope>
    <source>
        <strain evidence="3 4">DSM 6779</strain>
    </source>
</reference>
<proteinExistence type="inferred from homology"/>
<keyword evidence="4" id="KW-1185">Reference proteome</keyword>
<dbReference type="PANTHER" id="PTHR37944">
    <property type="entry name" value="PORIN B"/>
    <property type="match status" value="1"/>
</dbReference>
<evidence type="ECO:0000256" key="2">
    <source>
        <dbReference type="RuleBase" id="RU363072"/>
    </source>
</evidence>
<dbReference type="InterPro" id="IPR052932">
    <property type="entry name" value="OprB_Porin"/>
</dbReference>
<comment type="caution">
    <text evidence="3">The sequence shown here is derived from an EMBL/GenBank/DDBJ whole genome shotgun (WGS) entry which is preliminary data.</text>
</comment>
<gene>
    <name evidence="3" type="ORF">LX69_02945</name>
</gene>
<dbReference type="Proteomes" id="UP000249239">
    <property type="component" value="Unassembled WGS sequence"/>
</dbReference>
<dbReference type="GO" id="GO:0008643">
    <property type="term" value="P:carbohydrate transport"/>
    <property type="evidence" value="ECO:0007669"/>
    <property type="project" value="InterPro"/>
</dbReference>
<evidence type="ECO:0000256" key="1">
    <source>
        <dbReference type="ARBA" id="ARBA00008769"/>
    </source>
</evidence>
<name>A0A2W7MWR1_9BACT</name>
<evidence type="ECO:0000313" key="4">
    <source>
        <dbReference type="Proteomes" id="UP000249239"/>
    </source>
</evidence>
<organism evidence="3 4">
    <name type="scientific">Breznakibacter xylanolyticus</name>
    <dbReference type="NCBI Taxonomy" id="990"/>
    <lineage>
        <taxon>Bacteria</taxon>
        <taxon>Pseudomonadati</taxon>
        <taxon>Bacteroidota</taxon>
        <taxon>Bacteroidia</taxon>
        <taxon>Marinilabiliales</taxon>
        <taxon>Marinilabiliaceae</taxon>
        <taxon>Breznakibacter</taxon>
    </lineage>
</organism>
<dbReference type="GO" id="GO:0016020">
    <property type="term" value="C:membrane"/>
    <property type="evidence" value="ECO:0007669"/>
    <property type="project" value="InterPro"/>
</dbReference>
<feature type="chain" id="PRO_5015801951" evidence="2">
    <location>
        <begin position="20"/>
        <end position="386"/>
    </location>
</feature>
<evidence type="ECO:0000313" key="3">
    <source>
        <dbReference type="EMBL" id="PZX12220.1"/>
    </source>
</evidence>
<keyword evidence="2" id="KW-0732">Signal</keyword>